<reference evidence="10 12" key="2">
    <citation type="submission" date="2019-03" db="EMBL/GenBank/DDBJ databases">
        <title>Genomic Encyclopedia of Type Strains, Phase IV (KMG-IV): sequencing the most valuable type-strain genomes for metagenomic binning, comparative biology and taxonomic classification.</title>
        <authorList>
            <person name="Goeker M."/>
        </authorList>
    </citation>
    <scope>NUCLEOTIDE SEQUENCE [LARGE SCALE GENOMIC DNA]</scope>
    <source>
        <strain evidence="10 12">DSM 101483</strain>
    </source>
</reference>
<dbReference type="GO" id="GO:0022857">
    <property type="term" value="F:transmembrane transporter activity"/>
    <property type="evidence" value="ECO:0007669"/>
    <property type="project" value="InterPro"/>
</dbReference>
<dbReference type="EMBL" id="CP014206">
    <property type="protein sequence ID" value="AMK12042.1"/>
    <property type="molecule type" value="Genomic_DNA"/>
</dbReference>
<dbReference type="Pfam" id="PF02472">
    <property type="entry name" value="ExbD"/>
    <property type="match status" value="1"/>
</dbReference>
<keyword evidence="4 7" id="KW-0812">Transmembrane</keyword>
<evidence type="ECO:0000256" key="5">
    <source>
        <dbReference type="ARBA" id="ARBA00022989"/>
    </source>
</evidence>
<dbReference type="Proteomes" id="UP000295506">
    <property type="component" value="Unassembled WGS sequence"/>
</dbReference>
<dbReference type="GO" id="GO:0015031">
    <property type="term" value="P:protein transport"/>
    <property type="evidence" value="ECO:0007669"/>
    <property type="project" value="UniProtKB-KW"/>
</dbReference>
<dbReference type="EMBL" id="SOBK01000005">
    <property type="protein sequence ID" value="TDT88641.1"/>
    <property type="molecule type" value="Genomic_DNA"/>
</dbReference>
<proteinExistence type="inferred from homology"/>
<evidence type="ECO:0000313" key="11">
    <source>
        <dbReference type="Proteomes" id="UP000055611"/>
    </source>
</evidence>
<evidence type="ECO:0000256" key="3">
    <source>
        <dbReference type="ARBA" id="ARBA00022475"/>
    </source>
</evidence>
<evidence type="ECO:0000256" key="1">
    <source>
        <dbReference type="ARBA" id="ARBA00004162"/>
    </source>
</evidence>
<evidence type="ECO:0000256" key="8">
    <source>
        <dbReference type="SAM" id="Phobius"/>
    </source>
</evidence>
<keyword evidence="11" id="KW-1185">Reference proteome</keyword>
<sequence>MIAFNRIRPRSAAPDITPLLDVVFILLIFFVVSTVFTARGMEMELPSANSSTPVYGKSLEIELRENGDLFCDTQPISSDALANRLRVIGERPYAEQPQNILFKAAPHADVVDFVRVVDMVRTHGFGNLVIVTRPTAPPSKAVDEQ</sequence>
<dbReference type="Proteomes" id="UP000055611">
    <property type="component" value="Chromosome"/>
</dbReference>
<name>A0A126QQ02_9BACT</name>
<reference evidence="9 11" key="1">
    <citation type="journal article" date="2016" name="Front. Microbiol.">
        <title>Genome Sequence of the Piezophilic, Mesophilic Sulfate-Reducing Bacterium Desulfovibrio indicus J2T.</title>
        <authorList>
            <person name="Cao J."/>
            <person name="Maignien L."/>
            <person name="Shao Z."/>
            <person name="Alain K."/>
            <person name="Jebbar M."/>
        </authorList>
    </citation>
    <scope>NUCLEOTIDE SEQUENCE [LARGE SCALE GENOMIC DNA]</scope>
    <source>
        <strain evidence="9 11">J2</strain>
    </source>
</reference>
<dbReference type="OrthoDB" id="5459539at2"/>
<dbReference type="GO" id="GO:0005886">
    <property type="term" value="C:plasma membrane"/>
    <property type="evidence" value="ECO:0007669"/>
    <property type="project" value="UniProtKB-SubCell"/>
</dbReference>
<dbReference type="RefSeq" id="WP_066804919.1">
    <property type="nucleotide sequence ID" value="NZ_CP014206.1"/>
</dbReference>
<feature type="transmembrane region" description="Helical" evidence="8">
    <location>
        <begin position="16"/>
        <end position="38"/>
    </location>
</feature>
<evidence type="ECO:0000256" key="4">
    <source>
        <dbReference type="ARBA" id="ARBA00022692"/>
    </source>
</evidence>
<keyword evidence="3" id="KW-1003">Cell membrane</keyword>
<keyword evidence="6 8" id="KW-0472">Membrane</keyword>
<evidence type="ECO:0000313" key="10">
    <source>
        <dbReference type="EMBL" id="TDT88641.1"/>
    </source>
</evidence>
<keyword evidence="7" id="KW-0653">Protein transport</keyword>
<comment type="subcellular location">
    <subcellularLocation>
        <location evidence="1">Cell membrane</location>
        <topology evidence="1">Single-pass membrane protein</topology>
    </subcellularLocation>
    <subcellularLocation>
        <location evidence="7">Cell membrane</location>
        <topology evidence="7">Single-pass type II membrane protein</topology>
    </subcellularLocation>
</comment>
<evidence type="ECO:0000313" key="9">
    <source>
        <dbReference type="EMBL" id="AMK12042.1"/>
    </source>
</evidence>
<accession>A0A126QQ02</accession>
<dbReference type="KEGG" id="dej:AWY79_13465"/>
<dbReference type="PANTHER" id="PTHR30558:SF3">
    <property type="entry name" value="BIOPOLYMER TRANSPORT PROTEIN EXBD-RELATED"/>
    <property type="match status" value="1"/>
</dbReference>
<dbReference type="PANTHER" id="PTHR30558">
    <property type="entry name" value="EXBD MEMBRANE COMPONENT OF PMF-DRIVEN MACROMOLECULE IMPORT SYSTEM"/>
    <property type="match status" value="1"/>
</dbReference>
<evidence type="ECO:0000313" key="12">
    <source>
        <dbReference type="Proteomes" id="UP000295506"/>
    </source>
</evidence>
<evidence type="ECO:0000256" key="7">
    <source>
        <dbReference type="RuleBase" id="RU003879"/>
    </source>
</evidence>
<gene>
    <name evidence="9" type="ORF">AWY79_13465</name>
    <name evidence="10" type="ORF">EDC59_10542</name>
</gene>
<organism evidence="10 12">
    <name type="scientific">Pseudodesulfovibrio indicus</name>
    <dbReference type="NCBI Taxonomy" id="1716143"/>
    <lineage>
        <taxon>Bacteria</taxon>
        <taxon>Pseudomonadati</taxon>
        <taxon>Thermodesulfobacteriota</taxon>
        <taxon>Desulfovibrionia</taxon>
        <taxon>Desulfovibrionales</taxon>
        <taxon>Desulfovibrionaceae</taxon>
    </lineage>
</organism>
<protein>
    <submittedName>
        <fullName evidence="9">Biopolymer transporter ExbD</fullName>
    </submittedName>
    <submittedName>
        <fullName evidence="10">Outer membrane transport energization protein ExbD</fullName>
    </submittedName>
</protein>
<keyword evidence="7" id="KW-0813">Transport</keyword>
<keyword evidence="5 8" id="KW-1133">Transmembrane helix</keyword>
<evidence type="ECO:0000256" key="2">
    <source>
        <dbReference type="ARBA" id="ARBA00005811"/>
    </source>
</evidence>
<evidence type="ECO:0000256" key="6">
    <source>
        <dbReference type="ARBA" id="ARBA00023136"/>
    </source>
</evidence>
<dbReference type="InterPro" id="IPR003400">
    <property type="entry name" value="ExbD"/>
</dbReference>
<comment type="similarity">
    <text evidence="2 7">Belongs to the ExbD/TolR family.</text>
</comment>
<dbReference type="AlphaFoldDB" id="A0A126QQ02"/>